<sequence length="66" mass="6894">MMLKVFFLIALLTFAAGTTEEENQQQHTYTGELKDAPLVTALNAQNDASTTYGSGGQPAAAGSIST</sequence>
<proteinExistence type="predicted"/>
<dbReference type="Proteomes" id="UP000594454">
    <property type="component" value="Chromosome 2"/>
</dbReference>
<accession>A0A7R8ULD2</accession>
<gene>
    <name evidence="3" type="ORF">HERILL_LOCUS5634</name>
</gene>
<keyword evidence="2" id="KW-0732">Signal</keyword>
<evidence type="ECO:0000313" key="4">
    <source>
        <dbReference type="Proteomes" id="UP000594454"/>
    </source>
</evidence>
<keyword evidence="4" id="KW-1185">Reference proteome</keyword>
<evidence type="ECO:0000256" key="1">
    <source>
        <dbReference type="SAM" id="MobiDB-lite"/>
    </source>
</evidence>
<name>A0A7R8ULD2_HERIL</name>
<feature type="signal peptide" evidence="2">
    <location>
        <begin position="1"/>
        <end position="17"/>
    </location>
</feature>
<protein>
    <submittedName>
        <fullName evidence="3">Uncharacterized protein</fullName>
    </submittedName>
</protein>
<dbReference type="EMBL" id="LR899010">
    <property type="protein sequence ID" value="CAD7082614.1"/>
    <property type="molecule type" value="Genomic_DNA"/>
</dbReference>
<reference evidence="3 4" key="1">
    <citation type="submission" date="2020-11" db="EMBL/GenBank/DDBJ databases">
        <authorList>
            <person name="Wallbank WR R."/>
            <person name="Pardo Diaz C."/>
            <person name="Kozak K."/>
            <person name="Martin S."/>
            <person name="Jiggins C."/>
            <person name="Moest M."/>
            <person name="Warren A I."/>
            <person name="Generalovic N T."/>
            <person name="Byers J.R.P. K."/>
            <person name="Montejo-Kovacevich G."/>
            <person name="Yen C E."/>
        </authorList>
    </citation>
    <scope>NUCLEOTIDE SEQUENCE [LARGE SCALE GENOMIC DNA]</scope>
</reference>
<feature type="region of interest" description="Disordered" evidence="1">
    <location>
        <begin position="47"/>
        <end position="66"/>
    </location>
</feature>
<evidence type="ECO:0000256" key="2">
    <source>
        <dbReference type="SAM" id="SignalP"/>
    </source>
</evidence>
<evidence type="ECO:0000313" key="3">
    <source>
        <dbReference type="EMBL" id="CAD7082614.1"/>
    </source>
</evidence>
<feature type="chain" id="PRO_5030538755" evidence="2">
    <location>
        <begin position="18"/>
        <end position="66"/>
    </location>
</feature>
<dbReference type="AlphaFoldDB" id="A0A7R8ULD2"/>
<dbReference type="InParanoid" id="A0A7R8ULD2"/>
<organism evidence="3 4">
    <name type="scientific">Hermetia illucens</name>
    <name type="common">Black soldier fly</name>
    <dbReference type="NCBI Taxonomy" id="343691"/>
    <lineage>
        <taxon>Eukaryota</taxon>
        <taxon>Metazoa</taxon>
        <taxon>Ecdysozoa</taxon>
        <taxon>Arthropoda</taxon>
        <taxon>Hexapoda</taxon>
        <taxon>Insecta</taxon>
        <taxon>Pterygota</taxon>
        <taxon>Neoptera</taxon>
        <taxon>Endopterygota</taxon>
        <taxon>Diptera</taxon>
        <taxon>Brachycera</taxon>
        <taxon>Stratiomyomorpha</taxon>
        <taxon>Stratiomyidae</taxon>
        <taxon>Hermetiinae</taxon>
        <taxon>Hermetia</taxon>
    </lineage>
</organism>